<dbReference type="PANTHER" id="PTHR43317:SF1">
    <property type="entry name" value="THERMOSPERMINE SYNTHASE ACAULIS5"/>
    <property type="match status" value="1"/>
</dbReference>
<dbReference type="RefSeq" id="WP_380029213.1">
    <property type="nucleotide sequence ID" value="NZ_JBHSHC010000154.1"/>
</dbReference>
<comment type="function">
    <text evidence="4">Catalyzes the irreversible transfer of a propylamine group from the amino donor S-adenosylmethioninamine (decarboxy-AdoMet) to putrescine (1,4-diaminobutane) to yield spermidine.</text>
</comment>
<keyword evidence="3 4" id="KW-0620">Polyamine biosynthesis</keyword>
<evidence type="ECO:0000256" key="5">
    <source>
        <dbReference type="PROSITE-ProRule" id="PRU00354"/>
    </source>
</evidence>
<dbReference type="Pfam" id="PF01564">
    <property type="entry name" value="Spermine_synth"/>
    <property type="match status" value="2"/>
</dbReference>
<evidence type="ECO:0000256" key="4">
    <source>
        <dbReference type="HAMAP-Rule" id="MF_00198"/>
    </source>
</evidence>
<feature type="binding site" evidence="4">
    <location>
        <position position="96"/>
    </location>
    <ligand>
        <name>spermidine</name>
        <dbReference type="ChEBI" id="CHEBI:57834"/>
    </ligand>
</feature>
<sequence length="652" mass="75191">MTQWKRPKSQMSSVRGDADDLIELQQLLAGRHRILYEGVSEYQDLMVLESNILRMYLNQQLQFSSLDERMYHEAFVHPVMLLAPRHARILSVGGNDGLLLREVLKYPDVRHVSLVHVSSEVLRVVQEVPEIDALNERAFSDKRLRIHDCDIEKFLVRARNRYNVIIVDFPDPVDKQISRLYTTEIFSGLSRLLTKDGVLVCQSHSPKKAPIVFWSIARTLESAGLTTISYHLTIPSFGDWGFHLAGKQPLIWRRKKVTVPHRTLPNDLSSWFDFPAKVLAARTRAPVNCMDRLTLHNFYARAQLIPTTNLTAVNDLASQDQDKGRKKEPHKYKVRRGDSNRTVRGDSEDLIELKQLLSGSNRILYQGRFKEDDVLIIKSKDVRMYLDKQLQFNSLDERIYHEALVHPVMTLVPERDRILIVGGGDGMALREVLKYRDVGHVDLVDLDPLVLQVALTVPDVVSLNAGSLYDRRVSVHQQDARVFLSKQREPYNVIIVDFPDPADKVISRLYTAEFFRRMFRCLTPDGILVCQSHSPENAPSVFWAIKKTLKSIGLKTLSYHVIVPSFGDWGFHLAAKTPLVWGDKKITVPYETIPEDLTSWFTFPQKILSVRRMVKANTLSRLRLHKYYRKEVGYKIKSLKLTKRIVPRTFRR</sequence>
<evidence type="ECO:0000256" key="6">
    <source>
        <dbReference type="SAM" id="MobiDB-lite"/>
    </source>
</evidence>
<dbReference type="EMBL" id="JBHSHC010000154">
    <property type="protein sequence ID" value="MFC4770021.1"/>
    <property type="molecule type" value="Genomic_DNA"/>
</dbReference>
<evidence type="ECO:0000256" key="3">
    <source>
        <dbReference type="ARBA" id="ARBA00023115"/>
    </source>
</evidence>
<feature type="binding site" evidence="4">
    <location>
        <position position="445"/>
    </location>
    <ligand>
        <name>S-methyl-5'-thioadenosine</name>
        <dbReference type="ChEBI" id="CHEBI:17509"/>
    </ligand>
</feature>
<dbReference type="InterPro" id="IPR030373">
    <property type="entry name" value="PABS_CS"/>
</dbReference>
<feature type="active site" description="Proton acceptor" evidence="4 5">
    <location>
        <position position="497"/>
    </location>
</feature>
<reference evidence="9" key="1">
    <citation type="journal article" date="2019" name="Int. J. Syst. Evol. Microbiol.">
        <title>The Global Catalogue of Microorganisms (GCM) 10K type strain sequencing project: providing services to taxonomists for standard genome sequencing and annotation.</title>
        <authorList>
            <consortium name="The Broad Institute Genomics Platform"/>
            <consortium name="The Broad Institute Genome Sequencing Center for Infectious Disease"/>
            <person name="Wu L."/>
            <person name="Ma J."/>
        </authorList>
    </citation>
    <scope>NUCLEOTIDE SEQUENCE [LARGE SCALE GENOMIC DNA]</scope>
    <source>
        <strain evidence="9">WYCCWR 12678</strain>
    </source>
</reference>
<keyword evidence="4" id="KW-0745">Spermidine biosynthesis</keyword>
<feature type="domain" description="PABS" evidence="7">
    <location>
        <begin position="13"/>
        <end position="247"/>
    </location>
</feature>
<gene>
    <name evidence="4" type="primary">speE</name>
    <name evidence="8" type="ORF">ACFO8Q_22325</name>
</gene>
<dbReference type="PROSITE" id="PS51006">
    <property type="entry name" value="PABS_2"/>
    <property type="match status" value="2"/>
</dbReference>
<dbReference type="HAMAP" id="MF_00198">
    <property type="entry name" value="Spermidine_synth"/>
    <property type="match status" value="2"/>
</dbReference>
<feature type="domain" description="PABS" evidence="7">
    <location>
        <begin position="348"/>
        <end position="576"/>
    </location>
</feature>
<feature type="binding site" evidence="4">
    <location>
        <begin position="479"/>
        <end position="480"/>
    </location>
    <ligand>
        <name>S-methyl-5'-thioadenosine</name>
        <dbReference type="ChEBI" id="CHEBI:17509"/>
    </ligand>
</feature>
<evidence type="ECO:0000313" key="8">
    <source>
        <dbReference type="EMBL" id="MFC4770021.1"/>
    </source>
</evidence>
<protein>
    <recommendedName>
        <fullName evidence="4">Polyamine aminopropyltransferase</fullName>
    </recommendedName>
    <alternativeName>
        <fullName evidence="4">Putrescine aminopropyltransferase</fullName>
        <shortName evidence="4">PAPT</shortName>
    </alternativeName>
    <alternativeName>
        <fullName evidence="4">Spermidine synthase</fullName>
        <shortName evidence="4">SPDS</shortName>
        <shortName evidence="4">SPDSY</shortName>
        <ecNumber evidence="4">2.5.1.16</ecNumber>
    </alternativeName>
</protein>
<evidence type="ECO:0000256" key="1">
    <source>
        <dbReference type="ARBA" id="ARBA00007867"/>
    </source>
</evidence>
<dbReference type="PANTHER" id="PTHR43317">
    <property type="entry name" value="THERMOSPERMINE SYNTHASE ACAULIS5"/>
    <property type="match status" value="1"/>
</dbReference>
<comment type="pathway">
    <text evidence="4">Amine and polyamine biosynthesis; spermidine biosynthesis; spermidine from putrescine: step 1/1.</text>
</comment>
<proteinExistence type="inferred from homology"/>
<dbReference type="InterPro" id="IPR030374">
    <property type="entry name" value="PABS"/>
</dbReference>
<name>A0ABV9Q6A6_9BACL</name>
<comment type="similarity">
    <text evidence="1 4">Belongs to the spermidine/spermine synthase family.</text>
</comment>
<evidence type="ECO:0000313" key="9">
    <source>
        <dbReference type="Proteomes" id="UP001596002"/>
    </source>
</evidence>
<comment type="caution">
    <text evidence="4">Lacks conserved residue(s) required for the propagation of feature annotation.</text>
</comment>
<organism evidence="8 9">
    <name type="scientific">Effusibacillus consociatus</name>
    <dbReference type="NCBI Taxonomy" id="1117041"/>
    <lineage>
        <taxon>Bacteria</taxon>
        <taxon>Bacillati</taxon>
        <taxon>Bacillota</taxon>
        <taxon>Bacilli</taxon>
        <taxon>Bacillales</taxon>
        <taxon>Alicyclobacillaceae</taxon>
        <taxon>Effusibacillus</taxon>
    </lineage>
</organism>
<dbReference type="Gene3D" id="3.40.50.150">
    <property type="entry name" value="Vaccinia Virus protein VP39"/>
    <property type="match status" value="2"/>
</dbReference>
<feature type="region of interest" description="Disordered" evidence="6">
    <location>
        <begin position="317"/>
        <end position="340"/>
    </location>
</feature>
<keyword evidence="2 4" id="KW-0808">Transferase</keyword>
<feature type="binding site" evidence="4">
    <location>
        <position position="425"/>
    </location>
    <ligand>
        <name>spermidine</name>
        <dbReference type="ChEBI" id="CHEBI:57834"/>
    </ligand>
</feature>
<comment type="caution">
    <text evidence="8">The sequence shown here is derived from an EMBL/GenBank/DDBJ whole genome shotgun (WGS) entry which is preliminary data.</text>
</comment>
<dbReference type="InterPro" id="IPR029063">
    <property type="entry name" value="SAM-dependent_MTases_sf"/>
</dbReference>
<feature type="binding site" evidence="4">
    <location>
        <position position="72"/>
    </location>
    <ligand>
        <name>spermidine</name>
        <dbReference type="ChEBI" id="CHEBI:57834"/>
    </ligand>
</feature>
<accession>A0ABV9Q6A6</accession>
<evidence type="ECO:0000256" key="2">
    <source>
        <dbReference type="ARBA" id="ARBA00022679"/>
    </source>
</evidence>
<feature type="binding site" evidence="4">
    <location>
        <position position="401"/>
    </location>
    <ligand>
        <name>spermidine</name>
        <dbReference type="ChEBI" id="CHEBI:57834"/>
    </ligand>
</feature>
<dbReference type="InterPro" id="IPR001045">
    <property type="entry name" value="Spermi_synthase"/>
</dbReference>
<dbReference type="PROSITE" id="PS01330">
    <property type="entry name" value="PABS_1"/>
    <property type="match status" value="1"/>
</dbReference>
<dbReference type="Proteomes" id="UP001596002">
    <property type="component" value="Unassembled WGS sequence"/>
</dbReference>
<comment type="subunit">
    <text evidence="4">Homodimer or homotetramer.</text>
</comment>
<comment type="catalytic activity">
    <reaction evidence="4">
        <text>S-adenosyl 3-(methylsulfanyl)propylamine + putrescine = S-methyl-5'-thioadenosine + spermidine + H(+)</text>
        <dbReference type="Rhea" id="RHEA:12721"/>
        <dbReference type="ChEBI" id="CHEBI:15378"/>
        <dbReference type="ChEBI" id="CHEBI:17509"/>
        <dbReference type="ChEBI" id="CHEBI:57443"/>
        <dbReference type="ChEBI" id="CHEBI:57834"/>
        <dbReference type="ChEBI" id="CHEBI:326268"/>
        <dbReference type="EC" id="2.5.1.16"/>
    </reaction>
</comment>
<dbReference type="CDD" id="cd02440">
    <property type="entry name" value="AdoMet_MTases"/>
    <property type="match status" value="2"/>
</dbReference>
<feature type="active site" description="Proton acceptor" evidence="4 5">
    <location>
        <position position="168"/>
    </location>
</feature>
<feature type="binding site" evidence="4">
    <location>
        <position position="43"/>
    </location>
    <ligand>
        <name>S-methyl-5'-thioadenosine</name>
        <dbReference type="ChEBI" id="CHEBI:17509"/>
    </ligand>
</feature>
<evidence type="ECO:0000259" key="7">
    <source>
        <dbReference type="PROSITE" id="PS51006"/>
    </source>
</evidence>
<dbReference type="EC" id="2.5.1.16" evidence="4"/>
<dbReference type="SUPFAM" id="SSF53335">
    <property type="entry name" value="S-adenosyl-L-methionine-dependent methyltransferases"/>
    <property type="match status" value="2"/>
</dbReference>
<keyword evidence="9" id="KW-1185">Reference proteome</keyword>